<dbReference type="InterPro" id="IPR001509">
    <property type="entry name" value="Epimerase_deHydtase"/>
</dbReference>
<reference evidence="2 3" key="1">
    <citation type="submission" date="2019-11" db="EMBL/GenBank/DDBJ databases">
        <title>Gracilibacillus salitolerans sp. nov., a moderate halophile isolated from a saline soil in northwest China.</title>
        <authorList>
            <person name="Gan L."/>
        </authorList>
    </citation>
    <scope>NUCLEOTIDE SEQUENCE [LARGE SCALE GENOMIC DNA]</scope>
    <source>
        <strain evidence="2 3">SCU50</strain>
    </source>
</reference>
<dbReference type="SUPFAM" id="SSF51735">
    <property type="entry name" value="NAD(P)-binding Rossmann-fold domains"/>
    <property type="match status" value="1"/>
</dbReference>
<proteinExistence type="predicted"/>
<accession>A0A5Q2THB0</accession>
<dbReference type="GO" id="GO:0004029">
    <property type="term" value="F:aldehyde dehydrogenase (NAD+) activity"/>
    <property type="evidence" value="ECO:0007669"/>
    <property type="project" value="TreeGrafter"/>
</dbReference>
<protein>
    <submittedName>
        <fullName evidence="2">NAD-dependent epimerase/dehydratase family protein</fullName>
    </submittedName>
</protein>
<keyword evidence="3" id="KW-1185">Reference proteome</keyword>
<dbReference type="PANTHER" id="PTHR48079">
    <property type="entry name" value="PROTEIN YEEZ"/>
    <property type="match status" value="1"/>
</dbReference>
<dbReference type="InterPro" id="IPR051783">
    <property type="entry name" value="NAD(P)-dependent_oxidoreduct"/>
</dbReference>
<gene>
    <name evidence="2" type="ORF">GI584_04895</name>
</gene>
<dbReference type="Pfam" id="PF01370">
    <property type="entry name" value="Epimerase"/>
    <property type="match status" value="1"/>
</dbReference>
<sequence length="338" mass="37760">MKVFVTGGTGFLGNHLVKSLIKNGYEVKTLVRSEQKAEKLLGSTGATFVKGDMNDVDAFAEELRGCEVLFHTAAYFRETFSFGKHWPDLERINITNTIRLFELAKEYGIKLIIHTSSSNTIKKRADNTPSNECDTRKPEDAMTLYAKSKIIGDKQIDKFSARHSLPVVTFLPGWMMGPVDAAPTSGGKYILDYLHKRLPGNVNISIDIVDVRDVADAMVAAVTRVNHSERFLVAGHHVHLKDLSKELEKVTDIPSPKRSIPVPIAFTLGWIVDRVSAITKKEMAISVNGIHEIRECKRFSSEKAKNELGITFRPLHDTLQDATDWFTENSNALLTHPD</sequence>
<dbReference type="PANTHER" id="PTHR48079:SF6">
    <property type="entry name" value="NAD(P)-BINDING DOMAIN-CONTAINING PROTEIN-RELATED"/>
    <property type="match status" value="1"/>
</dbReference>
<evidence type="ECO:0000259" key="1">
    <source>
        <dbReference type="Pfam" id="PF01370"/>
    </source>
</evidence>
<evidence type="ECO:0000313" key="2">
    <source>
        <dbReference type="EMBL" id="QGH33413.1"/>
    </source>
</evidence>
<organism evidence="2 3">
    <name type="scientific">Gracilibacillus salitolerans</name>
    <dbReference type="NCBI Taxonomy" id="2663022"/>
    <lineage>
        <taxon>Bacteria</taxon>
        <taxon>Bacillati</taxon>
        <taxon>Bacillota</taxon>
        <taxon>Bacilli</taxon>
        <taxon>Bacillales</taxon>
        <taxon>Bacillaceae</taxon>
        <taxon>Gracilibacillus</taxon>
    </lineage>
</organism>
<evidence type="ECO:0000313" key="3">
    <source>
        <dbReference type="Proteomes" id="UP000339690"/>
    </source>
</evidence>
<feature type="domain" description="NAD-dependent epimerase/dehydratase" evidence="1">
    <location>
        <begin position="3"/>
        <end position="232"/>
    </location>
</feature>
<dbReference type="Gene3D" id="3.40.50.720">
    <property type="entry name" value="NAD(P)-binding Rossmann-like Domain"/>
    <property type="match status" value="1"/>
</dbReference>
<dbReference type="RefSeq" id="WP_153790450.1">
    <property type="nucleotide sequence ID" value="NZ_CP045915.1"/>
</dbReference>
<dbReference type="AlphaFoldDB" id="A0A5Q2THB0"/>
<name>A0A5Q2THB0_9BACI</name>
<dbReference type="KEGG" id="grc:GI584_04895"/>
<dbReference type="InterPro" id="IPR036291">
    <property type="entry name" value="NAD(P)-bd_dom_sf"/>
</dbReference>
<dbReference type="Proteomes" id="UP000339690">
    <property type="component" value="Chromosome"/>
</dbReference>
<dbReference type="EMBL" id="CP045915">
    <property type="protein sequence ID" value="QGH33413.1"/>
    <property type="molecule type" value="Genomic_DNA"/>
</dbReference>
<dbReference type="GO" id="GO:0005737">
    <property type="term" value="C:cytoplasm"/>
    <property type="evidence" value="ECO:0007669"/>
    <property type="project" value="TreeGrafter"/>
</dbReference>